<dbReference type="PRINTS" id="PR00420">
    <property type="entry name" value="RNGMNOXGNASE"/>
</dbReference>
<dbReference type="EMBL" id="ML732239">
    <property type="protein sequence ID" value="KAB8072797.1"/>
    <property type="molecule type" value="Genomic_DNA"/>
</dbReference>
<name>A0A5N5WYG2_9EURO</name>
<dbReference type="Proteomes" id="UP000326565">
    <property type="component" value="Unassembled WGS sequence"/>
</dbReference>
<keyword evidence="3" id="KW-0274">FAD</keyword>
<accession>A0A5N5WYG2</accession>
<dbReference type="PANTHER" id="PTHR13789:SF236">
    <property type="entry name" value="MONOOXYGENASE, PUTATIVE (AFU_ORTHOLOGUE AFUA_6G12060)-RELATED"/>
    <property type="match status" value="1"/>
</dbReference>
<dbReference type="InterPro" id="IPR036188">
    <property type="entry name" value="FAD/NAD-bd_sf"/>
</dbReference>
<dbReference type="InterPro" id="IPR002938">
    <property type="entry name" value="FAD-bd"/>
</dbReference>
<evidence type="ECO:0000256" key="2">
    <source>
        <dbReference type="ARBA" id="ARBA00022630"/>
    </source>
</evidence>
<evidence type="ECO:0000313" key="8">
    <source>
        <dbReference type="Proteomes" id="UP000326565"/>
    </source>
</evidence>
<keyword evidence="2" id="KW-0285">Flavoprotein</keyword>
<gene>
    <name evidence="7" type="ORF">BDV29DRAFT_202153</name>
</gene>
<dbReference type="GO" id="GO:0071949">
    <property type="term" value="F:FAD binding"/>
    <property type="evidence" value="ECO:0007669"/>
    <property type="project" value="InterPro"/>
</dbReference>
<keyword evidence="8" id="KW-1185">Reference proteome</keyword>
<keyword evidence="4" id="KW-0560">Oxidoreductase</keyword>
<dbReference type="Gene3D" id="3.50.50.60">
    <property type="entry name" value="FAD/NAD(P)-binding domain"/>
    <property type="match status" value="1"/>
</dbReference>
<evidence type="ECO:0000313" key="7">
    <source>
        <dbReference type="EMBL" id="KAB8072797.1"/>
    </source>
</evidence>
<evidence type="ECO:0000256" key="1">
    <source>
        <dbReference type="ARBA" id="ARBA00007992"/>
    </source>
</evidence>
<dbReference type="GO" id="GO:0004497">
    <property type="term" value="F:monooxygenase activity"/>
    <property type="evidence" value="ECO:0007669"/>
    <property type="project" value="UniProtKB-KW"/>
</dbReference>
<evidence type="ECO:0000259" key="6">
    <source>
        <dbReference type="Pfam" id="PF01494"/>
    </source>
</evidence>
<evidence type="ECO:0000256" key="3">
    <source>
        <dbReference type="ARBA" id="ARBA00022827"/>
    </source>
</evidence>
<proteinExistence type="inferred from homology"/>
<dbReference type="AlphaFoldDB" id="A0A5N5WYG2"/>
<evidence type="ECO:0000256" key="4">
    <source>
        <dbReference type="ARBA" id="ARBA00023002"/>
    </source>
</evidence>
<organism evidence="7 8">
    <name type="scientific">Aspergillus leporis</name>
    <dbReference type="NCBI Taxonomy" id="41062"/>
    <lineage>
        <taxon>Eukaryota</taxon>
        <taxon>Fungi</taxon>
        <taxon>Dikarya</taxon>
        <taxon>Ascomycota</taxon>
        <taxon>Pezizomycotina</taxon>
        <taxon>Eurotiomycetes</taxon>
        <taxon>Eurotiomycetidae</taxon>
        <taxon>Eurotiales</taxon>
        <taxon>Aspergillaceae</taxon>
        <taxon>Aspergillus</taxon>
        <taxon>Aspergillus subgen. Circumdati</taxon>
    </lineage>
</organism>
<comment type="similarity">
    <text evidence="1">Belongs to the paxM FAD-dependent monooxygenase family.</text>
</comment>
<evidence type="ECO:0000256" key="5">
    <source>
        <dbReference type="ARBA" id="ARBA00023033"/>
    </source>
</evidence>
<feature type="domain" description="FAD-binding" evidence="6">
    <location>
        <begin position="20"/>
        <end position="349"/>
    </location>
</feature>
<dbReference type="OrthoDB" id="16820at2759"/>
<keyword evidence="5" id="KW-0503">Monooxygenase</keyword>
<protein>
    <submittedName>
        <fullName evidence="7">FAD/NAD(P)-binding domain-containing protein</fullName>
    </submittedName>
</protein>
<sequence>MINPPDIIANATTFSNSNTIKVIIVGIGVAGLTAAIECHRKGHSVTAFDRVEKVKEEEGDGITIAANGARVTARWGNGAFHESTKHLQYVVDGGEAFDYTGRHAGYYDLRGYGQGRAYTLNRGALVSSMFNYAKSLGIDVQLGCEITDYWETECEAGVIVQGERIAADCVVCAEGINSEAITTITGQAFEEKETGFTATRGFLNTALLADDPKVRWLQEQSDSDKVRAWVGDNTQVHIWSKKGNGEEVFWYCLHKDGDSSRIMSSVDPILEAIKDWPVRDQLEPIICKVPQQQVISQKFKQRAPLKTWLSPGRRLIIVGDAAHAALPPAGQGGSQAVEDAAVLAIALELAGKQSVPLALSVTEKIRYHRAVSIQRGSIKLLKGLVEIDLEKVRRGENPLTPNYPDWIIGHDCQEYTYKEFPRVVEAIQNGQEYIPYNFIVDDIYHIE</sequence>
<dbReference type="SUPFAM" id="SSF51905">
    <property type="entry name" value="FAD/NAD(P)-binding domain"/>
    <property type="match status" value="1"/>
</dbReference>
<reference evidence="7 8" key="1">
    <citation type="submission" date="2019-04" db="EMBL/GenBank/DDBJ databases">
        <title>Friends and foes A comparative genomics study of 23 Aspergillus species from section Flavi.</title>
        <authorList>
            <consortium name="DOE Joint Genome Institute"/>
            <person name="Kjaerbolling I."/>
            <person name="Vesth T."/>
            <person name="Frisvad J.C."/>
            <person name="Nybo J.L."/>
            <person name="Theobald S."/>
            <person name="Kildgaard S."/>
            <person name="Isbrandt T."/>
            <person name="Kuo A."/>
            <person name="Sato A."/>
            <person name="Lyhne E.K."/>
            <person name="Kogle M.E."/>
            <person name="Wiebenga A."/>
            <person name="Kun R.S."/>
            <person name="Lubbers R.J."/>
            <person name="Makela M.R."/>
            <person name="Barry K."/>
            <person name="Chovatia M."/>
            <person name="Clum A."/>
            <person name="Daum C."/>
            <person name="Haridas S."/>
            <person name="He G."/>
            <person name="LaButti K."/>
            <person name="Lipzen A."/>
            <person name="Mondo S."/>
            <person name="Riley R."/>
            <person name="Salamov A."/>
            <person name="Simmons B.A."/>
            <person name="Magnuson J.K."/>
            <person name="Henrissat B."/>
            <person name="Mortensen U.H."/>
            <person name="Larsen T.O."/>
            <person name="Devries R.P."/>
            <person name="Grigoriev I.V."/>
            <person name="Machida M."/>
            <person name="Baker S.E."/>
            <person name="Andersen M.R."/>
        </authorList>
    </citation>
    <scope>NUCLEOTIDE SEQUENCE [LARGE SCALE GENOMIC DNA]</scope>
    <source>
        <strain evidence="7 8">CBS 151.66</strain>
    </source>
</reference>
<dbReference type="Pfam" id="PF01494">
    <property type="entry name" value="FAD_binding_3"/>
    <property type="match status" value="1"/>
</dbReference>
<dbReference type="PANTHER" id="PTHR13789">
    <property type="entry name" value="MONOOXYGENASE"/>
    <property type="match status" value="1"/>
</dbReference>
<dbReference type="InterPro" id="IPR050493">
    <property type="entry name" value="FAD-dep_Monooxygenase_BioMet"/>
</dbReference>